<sequence length="355" mass="40385">MGIRTDCSVNAAADIAFSAENGKREADALRMLAFFGVCLSTVSMMISVVTVPLAYQHFQQMGTHMQNELDFCQARAGNIWREVTRTQAYSHASRGCPHWNLRRRRPPLDLPAAFLRQPLAQNRLVRVVPADSQSRVLQDHPDLRAQMDNRGKPEEQETLERMRLFHNSRHTTLRHAKNVNSPRMDSLGPQGRRDRQGMQAHPARPVMEDSPDRKGLRVHQAPRDSPGNLVGLETRAHLAAWKRITHPNKVHRVHPDLTGSLERMETLAHLDNPEDQEMRDRPETQDLRDHRDNREAQDKRGRRATKAKAALVTIVLRREQHRGTDYEYGDDGYGGYCTGDNVIAAIHLTILGVNI</sequence>
<evidence type="ECO:0000313" key="5">
    <source>
        <dbReference type="Proteomes" id="UP000050741"/>
    </source>
</evidence>
<organism evidence="5 6">
    <name type="scientific">Globodera pallida</name>
    <name type="common">Potato cyst nematode worm</name>
    <name type="synonym">Heterodera pallida</name>
    <dbReference type="NCBI Taxonomy" id="36090"/>
    <lineage>
        <taxon>Eukaryota</taxon>
        <taxon>Metazoa</taxon>
        <taxon>Ecdysozoa</taxon>
        <taxon>Nematoda</taxon>
        <taxon>Chromadorea</taxon>
        <taxon>Rhabditida</taxon>
        <taxon>Tylenchina</taxon>
        <taxon>Tylenchomorpha</taxon>
        <taxon>Tylenchoidea</taxon>
        <taxon>Heteroderidae</taxon>
        <taxon>Heteroderinae</taxon>
        <taxon>Globodera</taxon>
    </lineage>
</organism>
<dbReference type="AlphaFoldDB" id="A0A183CP56"/>
<dbReference type="GO" id="GO:0042302">
    <property type="term" value="F:structural constituent of cuticle"/>
    <property type="evidence" value="ECO:0007669"/>
    <property type="project" value="InterPro"/>
</dbReference>
<reference evidence="5" key="1">
    <citation type="submission" date="2013-12" db="EMBL/GenBank/DDBJ databases">
        <authorList>
            <person name="Aslett M."/>
        </authorList>
    </citation>
    <scope>NUCLEOTIDE SEQUENCE [LARGE SCALE GENOMIC DNA]</scope>
    <source>
        <strain evidence="5">Lindley</strain>
    </source>
</reference>
<dbReference type="Pfam" id="PF01484">
    <property type="entry name" value="Col_cuticle_N"/>
    <property type="match status" value="1"/>
</dbReference>
<reference evidence="6" key="3">
    <citation type="submission" date="2016-06" db="UniProtKB">
        <authorList>
            <consortium name="WormBaseParasite"/>
        </authorList>
    </citation>
    <scope>IDENTIFICATION</scope>
</reference>
<accession>A0A183CP56</accession>
<keyword evidence="3" id="KW-0472">Membrane</keyword>
<feature type="transmembrane region" description="Helical" evidence="3">
    <location>
        <begin position="32"/>
        <end position="55"/>
    </location>
</feature>
<evidence type="ECO:0000313" key="6">
    <source>
        <dbReference type="WBParaSite" id="GPLIN_001466300"/>
    </source>
</evidence>
<protein>
    <submittedName>
        <fullName evidence="6">Col_cuticle_N domain-containing protein</fullName>
    </submittedName>
</protein>
<evidence type="ECO:0000256" key="3">
    <source>
        <dbReference type="SAM" id="Phobius"/>
    </source>
</evidence>
<keyword evidence="3" id="KW-0812">Transmembrane</keyword>
<keyword evidence="1" id="KW-0677">Repeat</keyword>
<evidence type="ECO:0000256" key="2">
    <source>
        <dbReference type="SAM" id="MobiDB-lite"/>
    </source>
</evidence>
<feature type="region of interest" description="Disordered" evidence="2">
    <location>
        <begin position="269"/>
        <end position="306"/>
    </location>
</feature>
<dbReference type="SMART" id="SM01088">
    <property type="entry name" value="Col_cuticle_N"/>
    <property type="match status" value="1"/>
</dbReference>
<dbReference type="WBParaSite" id="GPLIN_001466300">
    <property type="protein sequence ID" value="GPLIN_001466300"/>
    <property type="gene ID" value="GPLIN_001466300"/>
</dbReference>
<name>A0A183CP56_GLOPA</name>
<dbReference type="InterPro" id="IPR002486">
    <property type="entry name" value="Col_cuticle_N"/>
</dbReference>
<reference evidence="5" key="2">
    <citation type="submission" date="2014-05" db="EMBL/GenBank/DDBJ databases">
        <title>The genome and life-stage specific transcriptomes of Globodera pallida elucidate key aspects of plant parasitism by a cyst nematode.</title>
        <authorList>
            <person name="Cotton J.A."/>
            <person name="Lilley C.J."/>
            <person name="Jones L.M."/>
            <person name="Kikuchi T."/>
            <person name="Reid A.J."/>
            <person name="Thorpe P."/>
            <person name="Tsai I.J."/>
            <person name="Beasley H."/>
            <person name="Blok V."/>
            <person name="Cock P.J.A."/>
            <person name="Van den Akker S.E."/>
            <person name="Holroyd N."/>
            <person name="Hunt M."/>
            <person name="Mantelin S."/>
            <person name="Naghra H."/>
            <person name="Pain A."/>
            <person name="Palomares-Rius J.E."/>
            <person name="Zarowiecki M."/>
            <person name="Berriman M."/>
            <person name="Jones J.T."/>
            <person name="Urwin P.E."/>
        </authorList>
    </citation>
    <scope>NUCLEOTIDE SEQUENCE [LARGE SCALE GENOMIC DNA]</scope>
    <source>
        <strain evidence="5">Lindley</strain>
    </source>
</reference>
<keyword evidence="5" id="KW-1185">Reference proteome</keyword>
<feature type="compositionally biased region" description="Basic and acidic residues" evidence="2">
    <location>
        <begin position="206"/>
        <end position="215"/>
    </location>
</feature>
<evidence type="ECO:0000256" key="1">
    <source>
        <dbReference type="ARBA" id="ARBA00022737"/>
    </source>
</evidence>
<proteinExistence type="predicted"/>
<feature type="domain" description="Nematode cuticle collagen N-terminal" evidence="4">
    <location>
        <begin position="31"/>
        <end position="83"/>
    </location>
</feature>
<feature type="region of interest" description="Disordered" evidence="2">
    <location>
        <begin position="178"/>
        <end position="229"/>
    </location>
</feature>
<keyword evidence="3" id="KW-1133">Transmembrane helix</keyword>
<evidence type="ECO:0000259" key="4">
    <source>
        <dbReference type="SMART" id="SM01088"/>
    </source>
</evidence>
<dbReference type="Proteomes" id="UP000050741">
    <property type="component" value="Unassembled WGS sequence"/>
</dbReference>
<feature type="compositionally biased region" description="Basic and acidic residues" evidence="2">
    <location>
        <begin position="269"/>
        <end position="299"/>
    </location>
</feature>